<dbReference type="EMBL" id="OV651818">
    <property type="protein sequence ID" value="CAH1112130.1"/>
    <property type="molecule type" value="Genomic_DNA"/>
</dbReference>
<dbReference type="AlphaFoldDB" id="A0A9P0GDV2"/>
<accession>A0A9P0GDV2</accession>
<proteinExistence type="predicted"/>
<reference evidence="1" key="1">
    <citation type="submission" date="2022-01" db="EMBL/GenBank/DDBJ databases">
        <authorList>
            <person name="King R."/>
        </authorList>
    </citation>
    <scope>NUCLEOTIDE SEQUENCE</scope>
</reference>
<protein>
    <submittedName>
        <fullName evidence="1">Uncharacterized protein</fullName>
    </submittedName>
</protein>
<evidence type="ECO:0000313" key="2">
    <source>
        <dbReference type="Proteomes" id="UP001153636"/>
    </source>
</evidence>
<evidence type="ECO:0000313" key="1">
    <source>
        <dbReference type="EMBL" id="CAH1112130.1"/>
    </source>
</evidence>
<sequence length="103" mass="11841">MTKADSTYQNKVKIPIVERENYDLYQLFPLPTPKSNLIQMIIPNSKILILNDQNFMSFDSECQEISNQECICHESVPTPVEEDAPCEVSLLRFSKNLTNCQTI</sequence>
<dbReference type="Proteomes" id="UP001153636">
    <property type="component" value="Chromosome 6"/>
</dbReference>
<dbReference type="OrthoDB" id="6778670at2759"/>
<dbReference type="InterPro" id="IPR022048">
    <property type="entry name" value="Envelope_fusion-like"/>
</dbReference>
<keyword evidence="2" id="KW-1185">Reference proteome</keyword>
<dbReference type="Pfam" id="PF12259">
    <property type="entry name" value="Baculo_F"/>
    <property type="match status" value="1"/>
</dbReference>
<gene>
    <name evidence="1" type="ORF">PSYICH_LOCUS12561</name>
</gene>
<organism evidence="1 2">
    <name type="scientific">Psylliodes chrysocephalus</name>
    <dbReference type="NCBI Taxonomy" id="3402493"/>
    <lineage>
        <taxon>Eukaryota</taxon>
        <taxon>Metazoa</taxon>
        <taxon>Ecdysozoa</taxon>
        <taxon>Arthropoda</taxon>
        <taxon>Hexapoda</taxon>
        <taxon>Insecta</taxon>
        <taxon>Pterygota</taxon>
        <taxon>Neoptera</taxon>
        <taxon>Endopterygota</taxon>
        <taxon>Coleoptera</taxon>
        <taxon>Polyphaga</taxon>
        <taxon>Cucujiformia</taxon>
        <taxon>Chrysomeloidea</taxon>
        <taxon>Chrysomelidae</taxon>
        <taxon>Galerucinae</taxon>
        <taxon>Alticini</taxon>
        <taxon>Psylliodes</taxon>
    </lineage>
</organism>
<name>A0A9P0GDV2_9CUCU</name>